<dbReference type="Gene3D" id="1.10.150.320">
    <property type="entry name" value="Photosystem II 12 kDa extrinsic protein"/>
    <property type="match status" value="1"/>
</dbReference>
<dbReference type="Pfam" id="PF12836">
    <property type="entry name" value="HHH_3"/>
    <property type="match status" value="1"/>
</dbReference>
<dbReference type="InterPro" id="IPR010994">
    <property type="entry name" value="RuvA_2-like"/>
</dbReference>
<dbReference type="KEGG" id="pca:Pcar_1008"/>
<sequence length="184" mass="20383">MKRAHGTSFLVVVLLAILLFHLGRTVFPFVEEPPAFAVNRPGYMTVFLGEGFPEIGYRHFINGSRVSDVIQMAFTDDAGNLPVYKGIDSCLRSGEALRIVSTDAKVYELERFFVPAGQRMSLGIALHPDTMKVSDWQALPGIGPRLAARIVQDRQKNGDFGEIMAVQRVSGIGPATVKRLRKFF</sequence>
<evidence type="ECO:0000313" key="2">
    <source>
        <dbReference type="Proteomes" id="UP000002534"/>
    </source>
</evidence>
<dbReference type="GO" id="GO:0003677">
    <property type="term" value="F:DNA binding"/>
    <property type="evidence" value="ECO:0007669"/>
    <property type="project" value="UniProtKB-KW"/>
</dbReference>
<name>Q3A5U8_SYNC1</name>
<dbReference type="AlphaFoldDB" id="Q3A5U8"/>
<dbReference type="Proteomes" id="UP000002534">
    <property type="component" value="Chromosome"/>
</dbReference>
<dbReference type="SUPFAM" id="SSF47781">
    <property type="entry name" value="RuvA domain 2-like"/>
    <property type="match status" value="1"/>
</dbReference>
<organism evidence="1 2">
    <name type="scientific">Syntrophotalea carbinolica (strain DSM 2380 / NBRC 103641 / GraBd1)</name>
    <name type="common">Pelobacter carbinolicus</name>
    <dbReference type="NCBI Taxonomy" id="338963"/>
    <lineage>
        <taxon>Bacteria</taxon>
        <taxon>Pseudomonadati</taxon>
        <taxon>Thermodesulfobacteriota</taxon>
        <taxon>Desulfuromonadia</taxon>
        <taxon>Desulfuromonadales</taxon>
        <taxon>Syntrophotaleaceae</taxon>
        <taxon>Syntrophotalea</taxon>
    </lineage>
</organism>
<reference evidence="1 2" key="2">
    <citation type="journal article" date="2012" name="BMC Genomics">
        <title>The genome of Pelobacter carbinolicus reveals surprising metabolic capabilities and physiological features.</title>
        <authorList>
            <person name="Aklujkar M."/>
            <person name="Haveman S.A."/>
            <person name="Didonato R.Jr."/>
            <person name="Chertkov O."/>
            <person name="Han C.S."/>
            <person name="Land M.L."/>
            <person name="Brown P."/>
            <person name="Lovley D.R."/>
        </authorList>
    </citation>
    <scope>NUCLEOTIDE SEQUENCE [LARGE SCALE GENOMIC DNA]</scope>
    <source>
        <strain evidence="2">DSM 2380 / NBRC 103641 / GraBd1</strain>
    </source>
</reference>
<evidence type="ECO:0000313" key="1">
    <source>
        <dbReference type="EMBL" id="ABA88259.1"/>
    </source>
</evidence>
<proteinExistence type="predicted"/>
<dbReference type="eggNOG" id="COG1555">
    <property type="taxonomic scope" value="Bacteria"/>
</dbReference>
<keyword evidence="1" id="KW-0238">DNA-binding</keyword>
<reference evidence="2" key="1">
    <citation type="submission" date="2005-10" db="EMBL/GenBank/DDBJ databases">
        <title>Complete sequence of Pelobacter carbinolicus DSM 2380.</title>
        <authorList>
            <person name="Copeland A."/>
            <person name="Lucas S."/>
            <person name="Lapidus A."/>
            <person name="Barry K."/>
            <person name="Detter J.C."/>
            <person name="Glavina T."/>
            <person name="Hammon N."/>
            <person name="Israni S."/>
            <person name="Pitluck S."/>
            <person name="Chertkov O."/>
            <person name="Schmutz J."/>
            <person name="Larimer F."/>
            <person name="Land M."/>
            <person name="Kyrpides N."/>
            <person name="Ivanova N."/>
            <person name="Richardson P."/>
        </authorList>
    </citation>
    <scope>NUCLEOTIDE SEQUENCE [LARGE SCALE GENOMIC DNA]</scope>
    <source>
        <strain evidence="2">DSM 2380 / NBRC 103641 / GraBd1</strain>
    </source>
</reference>
<keyword evidence="2" id="KW-1185">Reference proteome</keyword>
<dbReference type="HOGENOM" id="CLU_052011_1_1_7"/>
<dbReference type="EMBL" id="CP000142">
    <property type="protein sequence ID" value="ABA88259.1"/>
    <property type="molecule type" value="Genomic_DNA"/>
</dbReference>
<protein>
    <submittedName>
        <fullName evidence="1">ComEA-related DNA-binding/uptake protein</fullName>
    </submittedName>
</protein>
<accession>Q3A5U8</accession>
<gene>
    <name evidence="1" type="ordered locus">Pcar_1008</name>
</gene>
<dbReference type="STRING" id="338963.Pcar_1008"/>